<protein>
    <submittedName>
        <fullName evidence="1">Uncharacterized protein</fullName>
    </submittedName>
</protein>
<keyword evidence="2" id="KW-1185">Reference proteome</keyword>
<dbReference type="OrthoDB" id="9804872at2"/>
<dbReference type="PANTHER" id="PTHR42736">
    <property type="entry name" value="PROTEIN-GLUTAMINE GAMMA-GLUTAMYLTRANSFERASE"/>
    <property type="match status" value="1"/>
</dbReference>
<dbReference type="AlphaFoldDB" id="A0A402CNT0"/>
<reference evidence="1 2" key="1">
    <citation type="journal article" date="2019" name="Int. J. Syst. Evol. Microbiol.">
        <title>Capsulimonas corticalis gen. nov., sp. nov., an aerobic capsulated bacterium, of a novel bacterial order, Capsulimonadales ord. nov., of the class Armatimonadia of the phylum Armatimonadetes.</title>
        <authorList>
            <person name="Li J."/>
            <person name="Kudo C."/>
            <person name="Tonouchi A."/>
        </authorList>
    </citation>
    <scope>NUCLEOTIDE SEQUENCE [LARGE SCALE GENOMIC DNA]</scope>
    <source>
        <strain evidence="1 2">AX-7</strain>
    </source>
</reference>
<dbReference type="KEGG" id="ccot:CCAX7_53400"/>
<dbReference type="Pfam" id="PF13559">
    <property type="entry name" value="DUF4129"/>
    <property type="match status" value="1"/>
</dbReference>
<dbReference type="InterPro" id="IPR052901">
    <property type="entry name" value="Bact_TGase-like"/>
</dbReference>
<dbReference type="InterPro" id="IPR038765">
    <property type="entry name" value="Papain-like_cys_pep_sf"/>
</dbReference>
<dbReference type="Pfam" id="PF01841">
    <property type="entry name" value="Transglut_core"/>
    <property type="match status" value="1"/>
</dbReference>
<evidence type="ECO:0000313" key="2">
    <source>
        <dbReference type="Proteomes" id="UP000287394"/>
    </source>
</evidence>
<organism evidence="1 2">
    <name type="scientific">Capsulimonas corticalis</name>
    <dbReference type="NCBI Taxonomy" id="2219043"/>
    <lineage>
        <taxon>Bacteria</taxon>
        <taxon>Bacillati</taxon>
        <taxon>Armatimonadota</taxon>
        <taxon>Armatimonadia</taxon>
        <taxon>Capsulimonadales</taxon>
        <taxon>Capsulimonadaceae</taxon>
        <taxon>Capsulimonas</taxon>
    </lineage>
</organism>
<dbReference type="Pfam" id="PF11992">
    <property type="entry name" value="TgpA_N"/>
    <property type="match status" value="1"/>
</dbReference>
<proteinExistence type="predicted"/>
<accession>A0A402CNT0</accession>
<sequence>MATSNLPRVESPEESAPSLPLYAAGLIATICGLQCVNVTVDDSSLTATTLLLTVIGYFFSYGCRWLRVPPLVIKVLGGALIAYFIYGAFTGVLDLDSLAPAATGQRDLHLATLLSWGLVLWSWMLVSDVMMLFSGLIAVAMIGLISSGNSQSTEVLVYFCVLIFAMLFLFIHQFYLQNRVLAAPQESRREPLKMIGTQVGLAAACALLVFCLGSVIIVPAQMVFSGLSLSQAIRGLASLNAAAPNATASTLNISDNGDLQIGMGTGWSASSEVVAHVVPSDREPHYWRGRTYDSYDGRSWTSSTQDQETSLDIAPANDEAQAERFVVPPAQDGETLAAKPARRRMVALITVQGVTQNLISASEPSQVAGRPGEIDSLDISPDRAISLGARPYSHFRYAVASILTPDPMDPDVQMALRRADKAPIPAAVRARYLTGLPNDVTTPDDVLYFRQLVNEVFAELPAARRTRIDKALAIRDFVASRAVYSLTTPAIPQDVEHVRNFLDTNREGYCDMFASSMAVLCRVAGLPSRVATGFAPGEPKADGFDLRAMDKHAWVEVYFPKYGWLTFDPTVGTRTDGSVPSSTSTEKHGLPSWLSKLMHGSPLALLLGAAIVAIVLFVLKVEWFDRIFGRKRRISTATGEARAQTEIGLAYQQSVRAVAKLGLPRLPSETPGEYADRVRPFLREAETRLGIDLQPETFDDITQRFILAKYAQVVGDPIDAGEFLRAVRRAWWVQFFQFRRRASA</sequence>
<dbReference type="Gene3D" id="3.10.620.30">
    <property type="match status" value="1"/>
</dbReference>
<dbReference type="Proteomes" id="UP000287394">
    <property type="component" value="Chromosome"/>
</dbReference>
<name>A0A402CNT0_9BACT</name>
<gene>
    <name evidence="1" type="ORF">CCAX7_53400</name>
</gene>
<dbReference type="InterPro" id="IPR002931">
    <property type="entry name" value="Transglutaminase-like"/>
</dbReference>
<dbReference type="SMART" id="SM00460">
    <property type="entry name" value="TGc"/>
    <property type="match status" value="1"/>
</dbReference>
<dbReference type="RefSeq" id="WP_125205756.1">
    <property type="nucleotide sequence ID" value="NZ_AP025739.1"/>
</dbReference>
<evidence type="ECO:0000313" key="1">
    <source>
        <dbReference type="EMBL" id="BDI33289.1"/>
    </source>
</evidence>
<dbReference type="SUPFAM" id="SSF54001">
    <property type="entry name" value="Cysteine proteinases"/>
    <property type="match status" value="1"/>
</dbReference>
<dbReference type="InterPro" id="IPR025403">
    <property type="entry name" value="TgpA-like_C"/>
</dbReference>
<dbReference type="EMBL" id="AP025739">
    <property type="protein sequence ID" value="BDI33289.1"/>
    <property type="molecule type" value="Genomic_DNA"/>
</dbReference>
<dbReference type="InterPro" id="IPR021878">
    <property type="entry name" value="TgpA_N"/>
</dbReference>
<dbReference type="PANTHER" id="PTHR42736:SF1">
    <property type="entry name" value="PROTEIN-GLUTAMINE GAMMA-GLUTAMYLTRANSFERASE"/>
    <property type="match status" value="1"/>
</dbReference>